<dbReference type="Proteomes" id="UP001239111">
    <property type="component" value="Chromosome 1"/>
</dbReference>
<evidence type="ECO:0000313" key="1">
    <source>
        <dbReference type="EMBL" id="KAJ8685569.1"/>
    </source>
</evidence>
<gene>
    <name evidence="1" type="ORF">QAD02_021362</name>
</gene>
<protein>
    <submittedName>
        <fullName evidence="1">Uncharacterized protein</fullName>
    </submittedName>
</protein>
<proteinExistence type="predicted"/>
<reference evidence="1" key="1">
    <citation type="submission" date="2023-04" db="EMBL/GenBank/DDBJ databases">
        <title>A chromosome-level genome assembly of the parasitoid wasp Eretmocerus hayati.</title>
        <authorList>
            <person name="Zhong Y."/>
            <person name="Liu S."/>
            <person name="Liu Y."/>
        </authorList>
    </citation>
    <scope>NUCLEOTIDE SEQUENCE</scope>
    <source>
        <strain evidence="1">ZJU_SS_LIU_2023</strain>
    </source>
</reference>
<dbReference type="EMBL" id="CM056741">
    <property type="protein sequence ID" value="KAJ8685569.1"/>
    <property type="molecule type" value="Genomic_DNA"/>
</dbReference>
<sequence>MCFQIIVHGYVCFSNVGQMPICLKKLVFIRDMTSLTVQRAKNRGVEIQRLSSIEEQGSRLECPEIPPKPLDLCTICYTSGTTGSPKGVMITHQNVVAGISAVLLQLAEYRPNTNDRMISYLPLAHMLERCCENGMYMVGGSVGFYGGNIRELFEDMKALKPTVMPAVPRLLNRLFDEVCTNLYLLQPITRIRTNHFDDWYGSIPLISGISSNNREVDQEYDKLSRSLAVDTPVSNDGDQKILENMEITRASTEYLTPPI</sequence>
<accession>A0ACC2PPQ1</accession>
<keyword evidence="2" id="KW-1185">Reference proteome</keyword>
<organism evidence="1 2">
    <name type="scientific">Eretmocerus hayati</name>
    <dbReference type="NCBI Taxonomy" id="131215"/>
    <lineage>
        <taxon>Eukaryota</taxon>
        <taxon>Metazoa</taxon>
        <taxon>Ecdysozoa</taxon>
        <taxon>Arthropoda</taxon>
        <taxon>Hexapoda</taxon>
        <taxon>Insecta</taxon>
        <taxon>Pterygota</taxon>
        <taxon>Neoptera</taxon>
        <taxon>Endopterygota</taxon>
        <taxon>Hymenoptera</taxon>
        <taxon>Apocrita</taxon>
        <taxon>Proctotrupomorpha</taxon>
        <taxon>Chalcidoidea</taxon>
        <taxon>Aphelinidae</taxon>
        <taxon>Aphelininae</taxon>
        <taxon>Eretmocerus</taxon>
    </lineage>
</organism>
<evidence type="ECO:0000313" key="2">
    <source>
        <dbReference type="Proteomes" id="UP001239111"/>
    </source>
</evidence>
<name>A0ACC2PPQ1_9HYME</name>
<comment type="caution">
    <text evidence="1">The sequence shown here is derived from an EMBL/GenBank/DDBJ whole genome shotgun (WGS) entry which is preliminary data.</text>
</comment>